<protein>
    <submittedName>
        <fullName evidence="7">LADA_0E02850g1_1</fullName>
    </submittedName>
</protein>
<dbReference type="Proteomes" id="UP000190274">
    <property type="component" value="Chromosome E"/>
</dbReference>
<feature type="compositionally biased region" description="Low complexity" evidence="5">
    <location>
        <begin position="98"/>
        <end position="109"/>
    </location>
</feature>
<sequence length="644" mass="68974">MGSKDEASHEGPGSGNRVSSFDLEPNPFEQSFASTKKSQAAVPPAASNSDMTTSFDALAANAGASTGPAAIKSGTNTAIEAPGPPAPIIRGTSTSGKAATAPTYTGPGADHSHTGSTILPPLRLTNPGQASGSMPPHSRSPGSVTPAPLIPPSHQPSHQHSYPHSHSHSHAHSHSHQHQQPHPHPHTLLAPGGTTPGFFLNLPKTGLTPSASGLRSGLTPGILSSAQNAQTQSQLPHQTHPHPQGLTHSHPSPTLHPPTHPVPSMSLPNGQFTPGLSSILGVPLNQHHSPNVGPLPSHQIHWDPHLHQSSRSTTAVNSNSSHSSNSISSVPSDGVKRSSNSVIGSSSSPSSSMVQAPSFKAGKADADDFDIAYASRQTKSSRAGQPSAKKAKINATNNNNHDNNKKVKAPDEPSPYESKDEQERKRKEFLERNRVAASKFRRRKKEYIRKVEGDLKFYESEYEDMSQCMDKLCGISKQTINSSLVGMLKQALLQHDLNSSLALCNHIEQLLLQTQYVQRAGRNPRREEEEKRRLENPDDDNSDYGYHRGASTTVAPPDRYHEIHANIPQQEVDPKSVGSSQAPTVDHATGTINNLPLVINGNTLLSLDDIQVASQPQKIDDKLIDNRLDGRHPISNLKVEDGLS</sequence>
<name>A0A1G4JB03_9SACH</name>
<feature type="compositionally biased region" description="Basic and acidic residues" evidence="5">
    <location>
        <begin position="524"/>
        <end position="536"/>
    </location>
</feature>
<evidence type="ECO:0000256" key="4">
    <source>
        <dbReference type="ARBA" id="ARBA00023242"/>
    </source>
</evidence>
<dbReference type="Pfam" id="PF11785">
    <property type="entry name" value="Aft1_OSA"/>
    <property type="match status" value="1"/>
</dbReference>
<feature type="domain" description="BZIP" evidence="6">
    <location>
        <begin position="419"/>
        <end position="478"/>
    </location>
</feature>
<feature type="compositionally biased region" description="Polar residues" evidence="5">
    <location>
        <begin position="307"/>
        <end position="316"/>
    </location>
</feature>
<dbReference type="InterPro" id="IPR020956">
    <property type="entry name" value="TF_Aft1_OSM"/>
</dbReference>
<feature type="compositionally biased region" description="Basic residues" evidence="5">
    <location>
        <begin position="161"/>
        <end position="185"/>
    </location>
</feature>
<feature type="region of interest" description="Disordered" evidence="5">
    <location>
        <begin position="65"/>
        <end position="204"/>
    </location>
</feature>
<evidence type="ECO:0000313" key="8">
    <source>
        <dbReference type="Proteomes" id="UP000190274"/>
    </source>
</evidence>
<evidence type="ECO:0000259" key="6">
    <source>
        <dbReference type="SMART" id="SM00338"/>
    </source>
</evidence>
<feature type="compositionally biased region" description="Polar residues" evidence="5">
    <location>
        <begin position="227"/>
        <end position="237"/>
    </location>
</feature>
<gene>
    <name evidence="7" type="ORF">LADA_0E02850G</name>
</gene>
<feature type="region of interest" description="Disordered" evidence="5">
    <location>
        <begin position="1"/>
        <end position="51"/>
    </location>
</feature>
<dbReference type="CDD" id="cd14687">
    <property type="entry name" value="bZIP_ATF2"/>
    <property type="match status" value="1"/>
</dbReference>
<dbReference type="Gene3D" id="1.20.5.170">
    <property type="match status" value="1"/>
</dbReference>
<dbReference type="InterPro" id="IPR051027">
    <property type="entry name" value="bZIP_transcription_factors"/>
</dbReference>
<comment type="subcellular location">
    <subcellularLocation>
        <location evidence="1">Nucleus</location>
    </subcellularLocation>
</comment>
<dbReference type="InterPro" id="IPR004827">
    <property type="entry name" value="bZIP"/>
</dbReference>
<feature type="region of interest" description="Disordered" evidence="5">
    <location>
        <begin position="227"/>
        <end position="359"/>
    </location>
</feature>
<dbReference type="AlphaFoldDB" id="A0A1G4JB03"/>
<dbReference type="GO" id="GO:0005634">
    <property type="term" value="C:nucleus"/>
    <property type="evidence" value="ECO:0007669"/>
    <property type="project" value="UniProtKB-SubCell"/>
</dbReference>
<dbReference type="SMART" id="SM00338">
    <property type="entry name" value="BRLZ"/>
    <property type="match status" value="1"/>
</dbReference>
<feature type="region of interest" description="Disordered" evidence="5">
    <location>
        <begin position="376"/>
        <end position="426"/>
    </location>
</feature>
<reference evidence="8" key="1">
    <citation type="submission" date="2016-03" db="EMBL/GenBank/DDBJ databases">
        <authorList>
            <person name="Devillers H."/>
        </authorList>
    </citation>
    <scope>NUCLEOTIDE SEQUENCE [LARGE SCALE GENOMIC DNA]</scope>
</reference>
<evidence type="ECO:0000313" key="7">
    <source>
        <dbReference type="EMBL" id="SCU87244.1"/>
    </source>
</evidence>
<feature type="region of interest" description="Disordered" evidence="5">
    <location>
        <begin position="519"/>
        <end position="556"/>
    </location>
</feature>
<dbReference type="PANTHER" id="PTHR19304">
    <property type="entry name" value="CYCLIC-AMP RESPONSE ELEMENT BINDING PROTEIN"/>
    <property type="match status" value="1"/>
</dbReference>
<keyword evidence="8" id="KW-1185">Reference proteome</keyword>
<dbReference type="GO" id="GO:0003700">
    <property type="term" value="F:DNA-binding transcription factor activity"/>
    <property type="evidence" value="ECO:0007669"/>
    <property type="project" value="InterPro"/>
</dbReference>
<feature type="compositionally biased region" description="Low complexity" evidence="5">
    <location>
        <begin position="317"/>
        <end position="352"/>
    </location>
</feature>
<proteinExistence type="predicted"/>
<dbReference type="Pfam" id="PF00170">
    <property type="entry name" value="bZIP_1"/>
    <property type="match status" value="1"/>
</dbReference>
<feature type="compositionally biased region" description="Polar residues" evidence="5">
    <location>
        <begin position="266"/>
        <end position="276"/>
    </location>
</feature>
<feature type="compositionally biased region" description="Polar residues" evidence="5">
    <location>
        <begin position="28"/>
        <end position="38"/>
    </location>
</feature>
<feature type="compositionally biased region" description="Basic and acidic residues" evidence="5">
    <location>
        <begin position="402"/>
        <end position="426"/>
    </location>
</feature>
<evidence type="ECO:0000256" key="2">
    <source>
        <dbReference type="ARBA" id="ARBA00023015"/>
    </source>
</evidence>
<keyword evidence="4" id="KW-0539">Nucleus</keyword>
<dbReference type="SUPFAM" id="SSF57959">
    <property type="entry name" value="Leucine zipper domain"/>
    <property type="match status" value="1"/>
</dbReference>
<keyword evidence="3" id="KW-0804">Transcription</keyword>
<evidence type="ECO:0000256" key="1">
    <source>
        <dbReference type="ARBA" id="ARBA00004123"/>
    </source>
</evidence>
<keyword evidence="2" id="KW-0805">Transcription regulation</keyword>
<dbReference type="InterPro" id="IPR046347">
    <property type="entry name" value="bZIP_sf"/>
</dbReference>
<dbReference type="OrthoDB" id="295274at2759"/>
<organism evidence="7 8">
    <name type="scientific">Lachancea dasiensis</name>
    <dbReference type="NCBI Taxonomy" id="1072105"/>
    <lineage>
        <taxon>Eukaryota</taxon>
        <taxon>Fungi</taxon>
        <taxon>Dikarya</taxon>
        <taxon>Ascomycota</taxon>
        <taxon>Saccharomycotina</taxon>
        <taxon>Saccharomycetes</taxon>
        <taxon>Saccharomycetales</taxon>
        <taxon>Saccharomycetaceae</taxon>
        <taxon>Lachancea</taxon>
    </lineage>
</organism>
<dbReference type="STRING" id="1266660.A0A1G4JB03"/>
<dbReference type="EMBL" id="LT598455">
    <property type="protein sequence ID" value="SCU87244.1"/>
    <property type="molecule type" value="Genomic_DNA"/>
</dbReference>
<evidence type="ECO:0000256" key="5">
    <source>
        <dbReference type="SAM" id="MobiDB-lite"/>
    </source>
</evidence>
<accession>A0A1G4JB03</accession>
<evidence type="ECO:0000256" key="3">
    <source>
        <dbReference type="ARBA" id="ARBA00023163"/>
    </source>
</evidence>